<evidence type="ECO:0000256" key="4">
    <source>
        <dbReference type="ARBA" id="ARBA00023015"/>
    </source>
</evidence>
<proteinExistence type="predicted"/>
<organism evidence="9 10">
    <name type="scientific">Escovopsis weberi</name>
    <dbReference type="NCBI Taxonomy" id="150374"/>
    <lineage>
        <taxon>Eukaryota</taxon>
        <taxon>Fungi</taxon>
        <taxon>Dikarya</taxon>
        <taxon>Ascomycota</taxon>
        <taxon>Pezizomycotina</taxon>
        <taxon>Sordariomycetes</taxon>
        <taxon>Hypocreomycetidae</taxon>
        <taxon>Hypocreales</taxon>
        <taxon>Hypocreaceae</taxon>
        <taxon>Escovopsis</taxon>
    </lineage>
</organism>
<keyword evidence="3" id="KW-0808">Transferase</keyword>
<dbReference type="GO" id="GO:0008270">
    <property type="term" value="F:zinc ion binding"/>
    <property type="evidence" value="ECO:0007669"/>
    <property type="project" value="UniProtKB-KW"/>
</dbReference>
<gene>
    <name evidence="9" type="ORF">ESCO_002810</name>
</gene>
<dbReference type="InterPro" id="IPR001841">
    <property type="entry name" value="Znf_RING"/>
</dbReference>
<protein>
    <recommendedName>
        <fullName evidence="2">RING-type E3 ubiquitin transferase</fullName>
        <ecNumber evidence="2">2.3.2.27</ecNumber>
    </recommendedName>
</protein>
<keyword evidence="6" id="KW-0479">Metal-binding</keyword>
<dbReference type="PANTHER" id="PTHR46077">
    <property type="entry name" value="E3 UBIQUITIN-PROTEIN LIGASE TOPORS"/>
    <property type="match status" value="1"/>
</dbReference>
<dbReference type="InterPro" id="IPR013083">
    <property type="entry name" value="Znf_RING/FYVE/PHD"/>
</dbReference>
<dbReference type="AlphaFoldDB" id="A0A0M8MR34"/>
<dbReference type="OrthoDB" id="21204at2759"/>
<feature type="region of interest" description="Disordered" evidence="7">
    <location>
        <begin position="195"/>
        <end position="218"/>
    </location>
</feature>
<dbReference type="Proteomes" id="UP000053831">
    <property type="component" value="Unassembled WGS sequence"/>
</dbReference>
<evidence type="ECO:0000313" key="9">
    <source>
        <dbReference type="EMBL" id="KOS17596.1"/>
    </source>
</evidence>
<dbReference type="STRING" id="150374.A0A0M8MR34"/>
<dbReference type="GO" id="GO:0000209">
    <property type="term" value="P:protein polyubiquitination"/>
    <property type="evidence" value="ECO:0007669"/>
    <property type="project" value="TreeGrafter"/>
</dbReference>
<sequence length="317" mass="36220">MDSPPGERKQDSGEADAQDLRAQVLIETLQELKLQDKKDVDCCVICLEAITERCELNPCGHSNFDYNCLLNWLLEKQKCPLCKADAVEVYHGPADDRITSPIKLTRKRKPATSPSRSHLPSSLFLSRDETLFKAAIERRAMVYAHRRFSKHIGTNSISRFRELTPVMFNSDPALVSRARMWMRRELHVFPFLSRNDEPPSSSPAAALGRPQPHHHHGRGNIVRLREHNAEYLLEFIVAVLKTVDIRGSAGQAEDMLADYLGRDNAQLFLHELASWLRSPCDRLEDWDRMVHTTRHADLDPFRPKICPLLDFGPGRVE</sequence>
<dbReference type="SMART" id="SM00184">
    <property type="entry name" value="RING"/>
    <property type="match status" value="1"/>
</dbReference>
<dbReference type="EC" id="2.3.2.27" evidence="2"/>
<keyword evidence="6" id="KW-0862">Zinc</keyword>
<evidence type="ECO:0000256" key="7">
    <source>
        <dbReference type="SAM" id="MobiDB-lite"/>
    </source>
</evidence>
<evidence type="ECO:0000313" key="10">
    <source>
        <dbReference type="Proteomes" id="UP000053831"/>
    </source>
</evidence>
<evidence type="ECO:0000256" key="5">
    <source>
        <dbReference type="ARBA" id="ARBA00023163"/>
    </source>
</evidence>
<keyword evidence="5" id="KW-0804">Transcription</keyword>
<feature type="domain" description="RING-type" evidence="8">
    <location>
        <begin position="43"/>
        <end position="83"/>
    </location>
</feature>
<dbReference type="PROSITE" id="PS50089">
    <property type="entry name" value="ZF_RING_2"/>
    <property type="match status" value="1"/>
</dbReference>
<dbReference type="GO" id="GO:0061630">
    <property type="term" value="F:ubiquitin protein ligase activity"/>
    <property type="evidence" value="ECO:0007669"/>
    <property type="project" value="UniProtKB-EC"/>
</dbReference>
<dbReference type="SUPFAM" id="SSF57850">
    <property type="entry name" value="RING/U-box"/>
    <property type="match status" value="1"/>
</dbReference>
<keyword evidence="6" id="KW-0863">Zinc-finger</keyword>
<comment type="caution">
    <text evidence="9">The sequence shown here is derived from an EMBL/GenBank/DDBJ whole genome shotgun (WGS) entry which is preliminary data.</text>
</comment>
<evidence type="ECO:0000256" key="3">
    <source>
        <dbReference type="ARBA" id="ARBA00022679"/>
    </source>
</evidence>
<dbReference type="GO" id="GO:0006513">
    <property type="term" value="P:protein monoubiquitination"/>
    <property type="evidence" value="ECO:0007669"/>
    <property type="project" value="TreeGrafter"/>
</dbReference>
<name>A0A0M8MR34_ESCWE</name>
<accession>A0A0M8MR34</accession>
<evidence type="ECO:0000256" key="6">
    <source>
        <dbReference type="PROSITE-ProRule" id="PRU00175"/>
    </source>
</evidence>
<dbReference type="PANTHER" id="PTHR46077:SF1">
    <property type="entry name" value="TOP1 BINDING ARGININE_SERINE RICH PROTEIN, E3 UBIQUITIN LIGASE"/>
    <property type="match status" value="1"/>
</dbReference>
<keyword evidence="4" id="KW-0805">Transcription regulation</keyword>
<dbReference type="Pfam" id="PF13639">
    <property type="entry name" value="zf-RING_2"/>
    <property type="match status" value="1"/>
</dbReference>
<dbReference type="EMBL" id="LGSR01000022">
    <property type="protein sequence ID" value="KOS17596.1"/>
    <property type="molecule type" value="Genomic_DNA"/>
</dbReference>
<dbReference type="Gene3D" id="3.30.40.10">
    <property type="entry name" value="Zinc/RING finger domain, C3HC4 (zinc finger)"/>
    <property type="match status" value="1"/>
</dbReference>
<comment type="catalytic activity">
    <reaction evidence="1">
        <text>S-ubiquitinyl-[E2 ubiquitin-conjugating enzyme]-L-cysteine + [acceptor protein]-L-lysine = [E2 ubiquitin-conjugating enzyme]-L-cysteine + N(6)-ubiquitinyl-[acceptor protein]-L-lysine.</text>
        <dbReference type="EC" id="2.3.2.27"/>
    </reaction>
</comment>
<keyword evidence="10" id="KW-1185">Reference proteome</keyword>
<evidence type="ECO:0000256" key="1">
    <source>
        <dbReference type="ARBA" id="ARBA00000900"/>
    </source>
</evidence>
<evidence type="ECO:0000259" key="8">
    <source>
        <dbReference type="PROSITE" id="PS50089"/>
    </source>
</evidence>
<evidence type="ECO:0000256" key="2">
    <source>
        <dbReference type="ARBA" id="ARBA00012483"/>
    </source>
</evidence>
<reference evidence="9 10" key="1">
    <citation type="submission" date="2015-07" db="EMBL/GenBank/DDBJ databases">
        <title>The genome of the fungus Escovopsis weberi, a specialized disease agent of ant agriculture.</title>
        <authorList>
            <person name="de Man T.J."/>
            <person name="Stajich J.E."/>
            <person name="Kubicek C.P."/>
            <person name="Chenthamara K."/>
            <person name="Atanasova L."/>
            <person name="Druzhinina I.S."/>
            <person name="Birnbaum S."/>
            <person name="Barribeau S.M."/>
            <person name="Teiling C."/>
            <person name="Suen G."/>
            <person name="Currie C."/>
            <person name="Gerardo N.M."/>
        </authorList>
    </citation>
    <scope>NUCLEOTIDE SEQUENCE [LARGE SCALE GENOMIC DNA]</scope>
</reference>